<dbReference type="EMBL" id="CAXAMN010009890">
    <property type="protein sequence ID" value="CAK9030085.1"/>
    <property type="molecule type" value="Genomic_DNA"/>
</dbReference>
<gene>
    <name evidence="1" type="ORF">CCMP2556_LOCUS17739</name>
</gene>
<organism evidence="1 2">
    <name type="scientific">Durusdinium trenchii</name>
    <dbReference type="NCBI Taxonomy" id="1381693"/>
    <lineage>
        <taxon>Eukaryota</taxon>
        <taxon>Sar</taxon>
        <taxon>Alveolata</taxon>
        <taxon>Dinophyceae</taxon>
        <taxon>Suessiales</taxon>
        <taxon>Symbiodiniaceae</taxon>
        <taxon>Durusdinium</taxon>
    </lineage>
</organism>
<accession>A0ABP0KT94</accession>
<keyword evidence="2" id="KW-1185">Reference proteome</keyword>
<sequence>MLATSILEEHEQAVGASKSFKLKSSKLLQHMKRLRKSKNESSAKLLEDEHLQADVKISYIDVGSETDHPVLNIQDFLRMLGQCGQLDVLTGGLDLFKACQEFWHRYSEEDKSHPVFTVHADHLNRCVPMCVYADEGQSHKKTSFMVLATQPVIGKGTLASLKRPGAESEMGANMAGSSLITRFVFSCMSSTLYSKKPEVFDKLANELATQLDAGFKDGISVLYGGDETTLYPVVLYTKGDWPILKRLGALNRTHPQAIANLSESKGVCHLCMAGTEKYPDWHQCHQASWMCPESISDPRPPWSQQTLFTQLLARSPSLWGKTWLYRPDLFHTVHKGVCAELTGSGFATLDSSN</sequence>
<evidence type="ECO:0000313" key="2">
    <source>
        <dbReference type="Proteomes" id="UP001642484"/>
    </source>
</evidence>
<comment type="caution">
    <text evidence="1">The sequence shown here is derived from an EMBL/GenBank/DDBJ whole genome shotgun (WGS) entry which is preliminary data.</text>
</comment>
<reference evidence="1 2" key="1">
    <citation type="submission" date="2024-02" db="EMBL/GenBank/DDBJ databases">
        <authorList>
            <person name="Chen Y."/>
            <person name="Shah S."/>
            <person name="Dougan E. K."/>
            <person name="Thang M."/>
            <person name="Chan C."/>
        </authorList>
    </citation>
    <scope>NUCLEOTIDE SEQUENCE [LARGE SCALE GENOMIC DNA]</scope>
</reference>
<evidence type="ECO:0000313" key="1">
    <source>
        <dbReference type="EMBL" id="CAK9030085.1"/>
    </source>
</evidence>
<name>A0ABP0KT94_9DINO</name>
<proteinExistence type="predicted"/>
<protein>
    <submittedName>
        <fullName evidence="1">Uncharacterized protein</fullName>
    </submittedName>
</protein>
<dbReference type="Proteomes" id="UP001642484">
    <property type="component" value="Unassembled WGS sequence"/>
</dbReference>